<dbReference type="PROSITE" id="PS51338">
    <property type="entry name" value="IMD"/>
    <property type="match status" value="1"/>
</dbReference>
<gene>
    <name evidence="2" type="ORF">ILYODFUR_002478</name>
</gene>
<dbReference type="SUPFAM" id="SSF103657">
    <property type="entry name" value="BAR/IMD domain-like"/>
    <property type="match status" value="1"/>
</dbReference>
<reference evidence="2 3" key="1">
    <citation type="submission" date="2021-06" db="EMBL/GenBank/DDBJ databases">
        <authorList>
            <person name="Palmer J.M."/>
        </authorList>
    </citation>
    <scope>NUCLEOTIDE SEQUENCE [LARGE SCALE GENOMIC DNA]</scope>
    <source>
        <strain evidence="3">if_2019</strain>
        <tissue evidence="2">Muscle</tissue>
    </source>
</reference>
<dbReference type="EMBL" id="JAHRIQ010069630">
    <property type="protein sequence ID" value="MEQ2242989.1"/>
    <property type="molecule type" value="Genomic_DNA"/>
</dbReference>
<accession>A0ABV0UCR1</accession>
<evidence type="ECO:0000259" key="1">
    <source>
        <dbReference type="PROSITE" id="PS51338"/>
    </source>
</evidence>
<comment type="caution">
    <text evidence="2">The sequence shown here is derived from an EMBL/GenBank/DDBJ whole genome shotgun (WGS) entry which is preliminary data.</text>
</comment>
<dbReference type="Proteomes" id="UP001482620">
    <property type="component" value="Unassembled WGS sequence"/>
</dbReference>
<dbReference type="Pfam" id="PF08397">
    <property type="entry name" value="IMD"/>
    <property type="match status" value="1"/>
</dbReference>
<evidence type="ECO:0000313" key="3">
    <source>
        <dbReference type="Proteomes" id="UP001482620"/>
    </source>
</evidence>
<dbReference type="InterPro" id="IPR027267">
    <property type="entry name" value="AH/BAR_dom_sf"/>
</dbReference>
<protein>
    <recommendedName>
        <fullName evidence="1">IMD domain-containing protein</fullName>
    </recommendedName>
</protein>
<dbReference type="Gene3D" id="1.20.1270.60">
    <property type="entry name" value="Arfaptin homology (AH) domain/BAR domain"/>
    <property type="match status" value="1"/>
</dbReference>
<evidence type="ECO:0000313" key="2">
    <source>
        <dbReference type="EMBL" id="MEQ2242989.1"/>
    </source>
</evidence>
<sequence length="169" mass="18712">MSKKVEEANKLAENTYKNVMEQFNPGLRNLVNLGKSYEKSVNAMSMAGKLYFDALSKIGENATGSPASKELGAVLVEISEMHRMAHLEMEENVFAKLTATFCGRKLPHESAESVTTRSNWLQAGECERRNRGGCRCFNTHTFPTVLPVSFLLHPVPLPLPLLLKPDTGC</sequence>
<organism evidence="2 3">
    <name type="scientific">Ilyodon furcidens</name>
    <name type="common">goldbreast splitfin</name>
    <dbReference type="NCBI Taxonomy" id="33524"/>
    <lineage>
        <taxon>Eukaryota</taxon>
        <taxon>Metazoa</taxon>
        <taxon>Chordata</taxon>
        <taxon>Craniata</taxon>
        <taxon>Vertebrata</taxon>
        <taxon>Euteleostomi</taxon>
        <taxon>Actinopterygii</taxon>
        <taxon>Neopterygii</taxon>
        <taxon>Teleostei</taxon>
        <taxon>Neoteleostei</taxon>
        <taxon>Acanthomorphata</taxon>
        <taxon>Ovalentaria</taxon>
        <taxon>Atherinomorphae</taxon>
        <taxon>Cyprinodontiformes</taxon>
        <taxon>Goodeidae</taxon>
        <taxon>Ilyodon</taxon>
    </lineage>
</organism>
<proteinExistence type="predicted"/>
<dbReference type="InterPro" id="IPR013606">
    <property type="entry name" value="I-BAR_dom"/>
</dbReference>
<dbReference type="PANTHER" id="PTHR14206:SF4">
    <property type="entry name" value="BRAIN-SPECIFIC ANGIOGENESIS INHIBITOR 1-ASSOCIATED PROTEIN 2-LIKE PROTEIN 1"/>
    <property type="match status" value="1"/>
</dbReference>
<dbReference type="InterPro" id="IPR027681">
    <property type="entry name" value="IRSp53/IRTKS/Pinkbar"/>
</dbReference>
<name>A0ABV0UCR1_9TELE</name>
<dbReference type="PANTHER" id="PTHR14206">
    <property type="entry name" value="BRAIN-SPECIFIC ANGIOGENESIS INHIBITOR 1-ASSOCIATED PROTEIN 2"/>
    <property type="match status" value="1"/>
</dbReference>
<keyword evidence="3" id="KW-1185">Reference proteome</keyword>
<feature type="domain" description="IMD" evidence="1">
    <location>
        <begin position="1"/>
        <end position="83"/>
    </location>
</feature>